<dbReference type="PANTHER" id="PTHR10963:SF55">
    <property type="entry name" value="GLYCOSIDE HYDROLASE FAMILY 16 PROTEIN"/>
    <property type="match status" value="1"/>
</dbReference>
<evidence type="ECO:0000259" key="3">
    <source>
        <dbReference type="PROSITE" id="PS51762"/>
    </source>
</evidence>
<dbReference type="Proteomes" id="UP000035352">
    <property type="component" value="Chromosome"/>
</dbReference>
<accession>A0A0G3BJF2</accession>
<dbReference type="SUPFAM" id="SSF50370">
    <property type="entry name" value="Ricin B-like lectins"/>
    <property type="match status" value="1"/>
</dbReference>
<reference evidence="4 5" key="1">
    <citation type="submission" date="2015-05" db="EMBL/GenBank/DDBJ databases">
        <authorList>
            <person name="Tang B."/>
            <person name="Yu Y."/>
        </authorList>
    </citation>
    <scope>NUCLEOTIDE SEQUENCE [LARGE SCALE GENOMIC DNA]</scope>
    <source>
        <strain evidence="4 5">DSM 7029</strain>
    </source>
</reference>
<proteinExistence type="inferred from homology"/>
<dbReference type="KEGG" id="pbh:AAW51_2816"/>
<dbReference type="AlphaFoldDB" id="A0A0G3BJF2"/>
<dbReference type="EMBL" id="CP011371">
    <property type="protein sequence ID" value="AKJ29507.1"/>
    <property type="molecule type" value="Genomic_DNA"/>
</dbReference>
<dbReference type="InterPro" id="IPR050546">
    <property type="entry name" value="Glycosyl_Hydrlase_16"/>
</dbReference>
<evidence type="ECO:0000313" key="5">
    <source>
        <dbReference type="Proteomes" id="UP000035352"/>
    </source>
</evidence>
<dbReference type="InterPro" id="IPR013320">
    <property type="entry name" value="ConA-like_dom_sf"/>
</dbReference>
<evidence type="ECO:0000313" key="4">
    <source>
        <dbReference type="EMBL" id="AKJ29507.1"/>
    </source>
</evidence>
<dbReference type="InterPro" id="IPR000772">
    <property type="entry name" value="Ricin_B_lectin"/>
</dbReference>
<dbReference type="PROSITE" id="PS51762">
    <property type="entry name" value="GH16_2"/>
    <property type="match status" value="1"/>
</dbReference>
<dbReference type="Pfam" id="PF00652">
    <property type="entry name" value="Ricin_B_lectin"/>
    <property type="match status" value="1"/>
</dbReference>
<dbReference type="Gene3D" id="2.80.10.50">
    <property type="match status" value="1"/>
</dbReference>
<evidence type="ECO:0000256" key="1">
    <source>
        <dbReference type="ARBA" id="ARBA00006865"/>
    </source>
</evidence>
<dbReference type="PROSITE" id="PS50231">
    <property type="entry name" value="RICIN_B_LECTIN"/>
    <property type="match status" value="1"/>
</dbReference>
<feature type="region of interest" description="Disordered" evidence="2">
    <location>
        <begin position="12"/>
        <end position="37"/>
    </location>
</feature>
<dbReference type="SMART" id="SM00458">
    <property type="entry name" value="RICIN"/>
    <property type="match status" value="1"/>
</dbReference>
<feature type="compositionally biased region" description="Low complexity" evidence="2">
    <location>
        <begin position="19"/>
        <end position="37"/>
    </location>
</feature>
<dbReference type="STRING" id="413882.AAW51_2816"/>
<dbReference type="PANTHER" id="PTHR10963">
    <property type="entry name" value="GLYCOSYL HYDROLASE-RELATED"/>
    <property type="match status" value="1"/>
</dbReference>
<dbReference type="GO" id="GO:0004553">
    <property type="term" value="F:hydrolase activity, hydrolyzing O-glycosyl compounds"/>
    <property type="evidence" value="ECO:0007669"/>
    <property type="project" value="InterPro"/>
</dbReference>
<dbReference type="InterPro" id="IPR035992">
    <property type="entry name" value="Ricin_B-like_lectins"/>
</dbReference>
<dbReference type="GO" id="GO:0005975">
    <property type="term" value="P:carbohydrate metabolic process"/>
    <property type="evidence" value="ECO:0007669"/>
    <property type="project" value="InterPro"/>
</dbReference>
<organism evidence="4 5">
    <name type="scientific">Caldimonas brevitalea</name>
    <dbReference type="NCBI Taxonomy" id="413882"/>
    <lineage>
        <taxon>Bacteria</taxon>
        <taxon>Pseudomonadati</taxon>
        <taxon>Pseudomonadota</taxon>
        <taxon>Betaproteobacteria</taxon>
        <taxon>Burkholderiales</taxon>
        <taxon>Sphaerotilaceae</taxon>
        <taxon>Caldimonas</taxon>
    </lineage>
</organism>
<dbReference type="InterPro" id="IPR000757">
    <property type="entry name" value="Beta-glucanase-like"/>
</dbReference>
<dbReference type="Pfam" id="PF00722">
    <property type="entry name" value="Glyco_hydro_16"/>
    <property type="match status" value="1"/>
</dbReference>
<dbReference type="Gene3D" id="2.60.120.200">
    <property type="match status" value="1"/>
</dbReference>
<name>A0A0G3BJF2_9BURK</name>
<keyword evidence="5" id="KW-1185">Reference proteome</keyword>
<sequence>MVAAACLSACGGGEGGSGAATSASTADTGGERAGAAAAPAPGVYRIKSVFSGLCLTVQGGSTADGAGIRQDRCGDAASQRFELRQDEGGSHRFVNQGSGKSLDIREVSTANGALLQQWAGAPTDNQRFVVQTSGNGEAIRARHSGKCLDVKDWNANAGAEIQQWDCAGSSNQQWRFEAVAAPSPGPAPGWRMVWRDEFDGNAIDRSKWGFEVNAQGGGNNEWQYYTDRPENAWVANGVLNLQARQERYCAAEGCRDYTSSRLRTLGKGDWLYGRVEVRAKLPRGQGLWPAIWMLPTDWVYGGWAASGEIDIMEAVNPAASGGNTIYGSIHYGNPWPGNQHKTVGYNPPSSVTDNFHTYTIEWEPGQIRWYVDNVHYATQTEWWSSGGAFPAPFDRRFHLILNVAVGGNWPGGTNAETRFPQKMEVDFVRVYQKTGG</sequence>
<dbReference type="CDD" id="cd08023">
    <property type="entry name" value="GH16_laminarinase_like"/>
    <property type="match status" value="1"/>
</dbReference>
<comment type="similarity">
    <text evidence="1">Belongs to the glycosyl hydrolase 16 family.</text>
</comment>
<gene>
    <name evidence="4" type="ORF">AAW51_2816</name>
</gene>
<protein>
    <submittedName>
        <fullName evidence="4">Beta-glucanase</fullName>
    </submittedName>
</protein>
<evidence type="ECO:0000256" key="2">
    <source>
        <dbReference type="SAM" id="MobiDB-lite"/>
    </source>
</evidence>
<dbReference type="SUPFAM" id="SSF49899">
    <property type="entry name" value="Concanavalin A-like lectins/glucanases"/>
    <property type="match status" value="1"/>
</dbReference>
<feature type="domain" description="GH16" evidence="3">
    <location>
        <begin position="176"/>
        <end position="436"/>
    </location>
</feature>
<dbReference type="PATRIC" id="fig|413882.6.peg.2938"/>